<dbReference type="PANTHER" id="PTHR23140:SF4">
    <property type="entry name" value="PROTEIN CBR-NRD-1"/>
    <property type="match status" value="1"/>
</dbReference>
<dbReference type="InterPro" id="IPR051485">
    <property type="entry name" value="SR-CTD_assoc_factor"/>
</dbReference>
<keyword evidence="1 2" id="KW-0694">RNA-binding</keyword>
<feature type="region of interest" description="Disordered" evidence="3">
    <location>
        <begin position="685"/>
        <end position="708"/>
    </location>
</feature>
<feature type="compositionally biased region" description="Polar residues" evidence="3">
    <location>
        <begin position="1282"/>
        <end position="1292"/>
    </location>
</feature>
<dbReference type="InterPro" id="IPR006569">
    <property type="entry name" value="CID_dom"/>
</dbReference>
<evidence type="ECO:0008006" key="8">
    <source>
        <dbReference type="Google" id="ProtNLM"/>
    </source>
</evidence>
<dbReference type="OrthoDB" id="79367at2759"/>
<comment type="caution">
    <text evidence="6">The sequence shown here is derived from an EMBL/GenBank/DDBJ whole genome shotgun (WGS) entry which is preliminary data.</text>
</comment>
<evidence type="ECO:0000313" key="7">
    <source>
        <dbReference type="Proteomes" id="UP000245119"/>
    </source>
</evidence>
<feature type="compositionally biased region" description="Low complexity" evidence="3">
    <location>
        <begin position="694"/>
        <end position="704"/>
    </location>
</feature>
<dbReference type="PROSITE" id="PS50102">
    <property type="entry name" value="RRM"/>
    <property type="match status" value="1"/>
</dbReference>
<feature type="compositionally biased region" description="Basic and acidic residues" evidence="3">
    <location>
        <begin position="425"/>
        <end position="434"/>
    </location>
</feature>
<sequence>MEAVRAFNNELSSLYETRPPVSRAKMASVTKHAIKAIKFYKHVVQSVEKFVQKCKPEYKVPGLYVIDSIVRQSRHQFGPEKDVFAPRFTKNIVSTFQNLFKCPPEEKCRVVRVLNLWQKNAVFPVEVIQPLLDLAAEPNNVDLVLAAQRAVEKVVSAHQRNSTMAARTSNGGGEASLIAQQSEIVNTVTKLLEQTGEGNLLATAQEGQLQQLQLLQQQLMMHTEMMSSKPQTTPPVLDSNLLAQIKLLTDQLLSKTSDSPTPVSHNNLPTSGPAMESGSGGNYGGYGDSGGSHGSGISGANSGVLKQMAEPGFNRKLLDFDYGDSDDEEERKEEGANVPQSLPGEVQNILNDPSIMQRIQQMSASLQNPEQHHLGVSQDMLRKQHLEQQQQQFDKEISQNPYHNYDQHGEQSDVIVVEDDGDERDQERDYDRDHRRSRRSRDRSRSPRRRKHSRSRSRERRRSRDRHRRSRSRDHDREQQRERERERKKRGLPPLKDKHVGVCTRTLWFGHLAKHTTEDELRAAIEQYGSIDAINMIPPRGCAFVCMTRRKEAAKALDRLKGYKLNSSSLRVAWAPGIGVKESSFKDFWDVELGVAYIPWSKLPSDLSLLVEGATVDEESLPEHLKGIHIGRDIDEDGDSRSAPHSESQTPQMATPLANFPASMPGIPTSQQMHMLAPHMMVPLPSQPPPRTIPPSSQIPPHSIGQMSLLGQNHPGQGTGPPQGLTANLQTAAGTPVLSATVPISLASGVSHAQAVSVAASLLGAAQNLPLNIGAMDRAGGQLVGNPGMSGINSTSALLAQSQQQPGILARPSFPPPGHLGAAAFGLPPRQGFSLPGQALRPPFPSVVENEMEEPKEWPADDSILEEEALEEMEQDTDHRVGIPPGMGAAPQGDGRGPAPLMSLPMLGMRMRLPGPGGPRMGMPIPGLGGSGAPQAGMMVEVSQPGAAAGMAGLPVGALAAGLAGPGGMLGPRLMRPGGPQAMVGPEAAEGMIRSPMPGGLMGPQGGAAAMGLRLGMGNQGPRGIGPANMTLGQRMPGLPGSPGLRGMGPGGGPIRIVLGNQNPRGPGPGSLGVRPVGMGMDGLRPGGMQGPRNALEEMQGPGAVRSGGSQGPSEGNGLLNQGPSGLLQGLMMGAALRGGRPGLLGLRPNMPMNSGFRFGPQQPMGIAFRGVRPDFLRPPGMDKPLMDGIHGADRLGPSFSGTLAIRSLENEEKSPEYGEGFEDDDDNRENVVPKDSDFRVADKDIMINSDLRNSKAAAAAGSIGSDLAEIAKPRDRAGRQSRWSDIGSSDSKLCEPHAETNGPALESECQSATQVQSGSEVMTVNPTGMEGMAEG</sequence>
<dbReference type="SMART" id="SM00360">
    <property type="entry name" value="RRM"/>
    <property type="match status" value="1"/>
</dbReference>
<feature type="compositionally biased region" description="Polar residues" evidence="3">
    <location>
        <begin position="255"/>
        <end position="270"/>
    </location>
</feature>
<name>A0A2T7P6J0_POMCA</name>
<protein>
    <recommendedName>
        <fullName evidence="8">CID domain-containing protein</fullName>
    </recommendedName>
</protein>
<dbReference type="InterPro" id="IPR008942">
    <property type="entry name" value="ENTH_VHS"/>
</dbReference>
<dbReference type="PANTHER" id="PTHR23140">
    <property type="entry name" value="RNA PROCESSING PROTEIN LD23810P"/>
    <property type="match status" value="1"/>
</dbReference>
<dbReference type="FunFam" id="1.25.40.90:FF:000004">
    <property type="entry name" value="splicing factor, arginine/serine-rich 15"/>
    <property type="match status" value="1"/>
</dbReference>
<feature type="domain" description="RRM" evidence="4">
    <location>
        <begin position="505"/>
        <end position="577"/>
    </location>
</feature>
<dbReference type="Gene3D" id="3.30.70.330">
    <property type="match status" value="1"/>
</dbReference>
<evidence type="ECO:0000256" key="2">
    <source>
        <dbReference type="PROSITE-ProRule" id="PRU00176"/>
    </source>
</evidence>
<dbReference type="CDD" id="cd16983">
    <property type="entry name" value="CID_SCAF8_like"/>
    <property type="match status" value="1"/>
</dbReference>
<dbReference type="GO" id="GO:0005634">
    <property type="term" value="C:nucleus"/>
    <property type="evidence" value="ECO:0007669"/>
    <property type="project" value="TreeGrafter"/>
</dbReference>
<feature type="compositionally biased region" description="Acidic residues" evidence="3">
    <location>
        <begin position="321"/>
        <end position="331"/>
    </location>
</feature>
<reference evidence="6 7" key="1">
    <citation type="submission" date="2018-04" db="EMBL/GenBank/DDBJ databases">
        <title>The genome of golden apple snail Pomacea canaliculata provides insight into stress tolerance and invasive adaptation.</title>
        <authorList>
            <person name="Liu C."/>
            <person name="Liu B."/>
            <person name="Ren Y."/>
            <person name="Zhang Y."/>
            <person name="Wang H."/>
            <person name="Li S."/>
            <person name="Jiang F."/>
            <person name="Yin L."/>
            <person name="Zhang G."/>
            <person name="Qian W."/>
            <person name="Fan W."/>
        </authorList>
    </citation>
    <scope>NUCLEOTIDE SEQUENCE [LARGE SCALE GENOMIC DNA]</scope>
    <source>
        <strain evidence="6">SZHN2017</strain>
        <tissue evidence="6">Muscle</tissue>
    </source>
</reference>
<feature type="domain" description="CID" evidence="5">
    <location>
        <begin position="1"/>
        <end position="139"/>
    </location>
</feature>
<dbReference type="InterPro" id="IPR000504">
    <property type="entry name" value="RRM_dom"/>
</dbReference>
<dbReference type="SMART" id="SM00582">
    <property type="entry name" value="RPR"/>
    <property type="match status" value="1"/>
</dbReference>
<proteinExistence type="predicted"/>
<dbReference type="Pfam" id="PF04818">
    <property type="entry name" value="CID"/>
    <property type="match status" value="1"/>
</dbReference>
<feature type="region of interest" description="Disordered" evidence="3">
    <location>
        <begin position="632"/>
        <end position="653"/>
    </location>
</feature>
<feature type="region of interest" description="Disordered" evidence="3">
    <location>
        <begin position="317"/>
        <end position="347"/>
    </location>
</feature>
<dbReference type="Gene3D" id="1.25.40.90">
    <property type="match status" value="1"/>
</dbReference>
<feature type="compositionally biased region" description="Basic and acidic residues" evidence="3">
    <location>
        <begin position="473"/>
        <end position="485"/>
    </location>
</feature>
<dbReference type="InterPro" id="IPR012677">
    <property type="entry name" value="Nucleotide-bd_a/b_plait_sf"/>
</dbReference>
<evidence type="ECO:0000259" key="4">
    <source>
        <dbReference type="PROSITE" id="PS50102"/>
    </source>
</evidence>
<dbReference type="Pfam" id="PF00076">
    <property type="entry name" value="RRM_1"/>
    <property type="match status" value="1"/>
</dbReference>
<evidence type="ECO:0000313" key="6">
    <source>
        <dbReference type="EMBL" id="PVD29044.1"/>
    </source>
</evidence>
<dbReference type="Proteomes" id="UP000245119">
    <property type="component" value="Linkage Group LG6"/>
</dbReference>
<evidence type="ECO:0000259" key="5">
    <source>
        <dbReference type="PROSITE" id="PS51391"/>
    </source>
</evidence>
<dbReference type="SUPFAM" id="SSF54928">
    <property type="entry name" value="RNA-binding domain, RBD"/>
    <property type="match status" value="1"/>
</dbReference>
<dbReference type="GO" id="GO:0003723">
    <property type="term" value="F:RNA binding"/>
    <property type="evidence" value="ECO:0007669"/>
    <property type="project" value="UniProtKB-UniRule"/>
</dbReference>
<feature type="region of interest" description="Disordered" evidence="3">
    <location>
        <begin position="400"/>
        <end position="497"/>
    </location>
</feature>
<feature type="compositionally biased region" description="Polar residues" evidence="3">
    <location>
        <begin position="1309"/>
        <end position="1327"/>
    </location>
</feature>
<dbReference type="SUPFAM" id="SSF48464">
    <property type="entry name" value="ENTH/VHS domain"/>
    <property type="match status" value="1"/>
</dbReference>
<feature type="compositionally biased region" description="Basic residues" evidence="3">
    <location>
        <begin position="435"/>
        <end position="472"/>
    </location>
</feature>
<accession>A0A2T7P6J0</accession>
<feature type="region of interest" description="Disordered" evidence="3">
    <location>
        <begin position="1272"/>
        <end position="1336"/>
    </location>
</feature>
<dbReference type="InterPro" id="IPR035979">
    <property type="entry name" value="RBD_domain_sf"/>
</dbReference>
<organism evidence="6 7">
    <name type="scientific">Pomacea canaliculata</name>
    <name type="common">Golden apple snail</name>
    <dbReference type="NCBI Taxonomy" id="400727"/>
    <lineage>
        <taxon>Eukaryota</taxon>
        <taxon>Metazoa</taxon>
        <taxon>Spiralia</taxon>
        <taxon>Lophotrochozoa</taxon>
        <taxon>Mollusca</taxon>
        <taxon>Gastropoda</taxon>
        <taxon>Caenogastropoda</taxon>
        <taxon>Architaenioglossa</taxon>
        <taxon>Ampullarioidea</taxon>
        <taxon>Ampullariidae</taxon>
        <taxon>Pomacea</taxon>
    </lineage>
</organism>
<dbReference type="OMA" id="DIMINSD"/>
<dbReference type="STRING" id="400727.A0A2T7P6J0"/>
<gene>
    <name evidence="6" type="ORF">C0Q70_11641</name>
</gene>
<keyword evidence="7" id="KW-1185">Reference proteome</keyword>
<dbReference type="EMBL" id="PZQS01000006">
    <property type="protein sequence ID" value="PVD29044.1"/>
    <property type="molecule type" value="Genomic_DNA"/>
</dbReference>
<feature type="region of interest" description="Disordered" evidence="3">
    <location>
        <begin position="1209"/>
        <end position="1228"/>
    </location>
</feature>
<evidence type="ECO:0000256" key="1">
    <source>
        <dbReference type="ARBA" id="ARBA00022884"/>
    </source>
</evidence>
<dbReference type="PROSITE" id="PS51391">
    <property type="entry name" value="CID"/>
    <property type="match status" value="1"/>
</dbReference>
<feature type="region of interest" description="Disordered" evidence="3">
    <location>
        <begin position="1096"/>
        <end position="1124"/>
    </location>
</feature>
<evidence type="ECO:0000256" key="3">
    <source>
        <dbReference type="SAM" id="MobiDB-lite"/>
    </source>
</evidence>
<feature type="region of interest" description="Disordered" evidence="3">
    <location>
        <begin position="255"/>
        <end position="302"/>
    </location>
</feature>
<feature type="compositionally biased region" description="Basic and acidic residues" evidence="3">
    <location>
        <begin position="632"/>
        <end position="644"/>
    </location>
</feature>
<feature type="compositionally biased region" description="Gly residues" evidence="3">
    <location>
        <begin position="278"/>
        <end position="297"/>
    </location>
</feature>